<dbReference type="Gene3D" id="3.30.420.10">
    <property type="entry name" value="Ribonuclease H-like superfamily/Ribonuclease H"/>
    <property type="match status" value="2"/>
</dbReference>
<dbReference type="InterPro" id="IPR002156">
    <property type="entry name" value="RNaseH_domain"/>
</dbReference>
<dbReference type="InterPro" id="IPR041588">
    <property type="entry name" value="Integrase_H2C2"/>
</dbReference>
<protein>
    <recommendedName>
        <fullName evidence="1">RNA-directed DNA polymerase</fullName>
        <ecNumber evidence="1">2.7.7.49</ecNumber>
    </recommendedName>
</protein>
<dbReference type="EMBL" id="VIIS01001875">
    <property type="protein sequence ID" value="KAF0291502.1"/>
    <property type="molecule type" value="Genomic_DNA"/>
</dbReference>
<evidence type="ECO:0000256" key="2">
    <source>
        <dbReference type="SAM" id="MobiDB-lite"/>
    </source>
</evidence>
<dbReference type="GO" id="GO:0004523">
    <property type="term" value="F:RNA-DNA hybrid ribonuclease activity"/>
    <property type="evidence" value="ECO:0007669"/>
    <property type="project" value="InterPro"/>
</dbReference>
<dbReference type="GO" id="GO:0015074">
    <property type="term" value="P:DNA integration"/>
    <property type="evidence" value="ECO:0007669"/>
    <property type="project" value="InterPro"/>
</dbReference>
<dbReference type="InterPro" id="IPR036397">
    <property type="entry name" value="RNaseH_sf"/>
</dbReference>
<feature type="compositionally biased region" description="Basic and acidic residues" evidence="2">
    <location>
        <begin position="282"/>
        <end position="294"/>
    </location>
</feature>
<evidence type="ECO:0000256" key="1">
    <source>
        <dbReference type="ARBA" id="ARBA00012493"/>
    </source>
</evidence>
<sequence>MAVWTDASSLATGVVLESADGDVIEDACWLRHNEATHINMAELDAAIRGVNLAVAWGARTIDLRTDSATVHCWLDDAISGRAPQNKGARGTADELRAAVCQSHDRAGHPGVRRTLYFARRDVSRDVTRAMARAVVENCDACRSIDPAPVRWRHGSLGVSVPWQRISIDVTHHRGQNYLTVIDCGPSRFCVWRSLRRANANEIVGHLEQLCLERGAPEEILTDNDTVFRGRTYGCAHGAVESGSQIPSCPRARREWCGGAVPSDNQSHRREAPVYRGRSGSHLQRDPARWSDGRVRPGIRGVSVHRAGLYSVRAV</sequence>
<feature type="region of interest" description="Disordered" evidence="2">
    <location>
        <begin position="262"/>
        <end position="295"/>
    </location>
</feature>
<dbReference type="PANTHER" id="PTHR37984">
    <property type="entry name" value="PROTEIN CBG26694"/>
    <property type="match status" value="1"/>
</dbReference>
<dbReference type="Pfam" id="PF13456">
    <property type="entry name" value="RVT_3"/>
    <property type="match status" value="1"/>
</dbReference>
<feature type="domain" description="Integrase catalytic" evidence="3">
    <location>
        <begin position="157"/>
        <end position="252"/>
    </location>
</feature>
<dbReference type="InterPro" id="IPR001584">
    <property type="entry name" value="Integrase_cat-core"/>
</dbReference>
<comment type="caution">
    <text evidence="4">The sequence shown here is derived from an EMBL/GenBank/DDBJ whole genome shotgun (WGS) entry which is preliminary data.</text>
</comment>
<reference evidence="4 5" key="1">
    <citation type="submission" date="2019-07" db="EMBL/GenBank/DDBJ databases">
        <title>Draft genome assembly of a fouling barnacle, Amphibalanus amphitrite (Darwin, 1854): The first reference genome for Thecostraca.</title>
        <authorList>
            <person name="Kim W."/>
        </authorList>
    </citation>
    <scope>NUCLEOTIDE SEQUENCE [LARGE SCALE GENOMIC DNA]</scope>
    <source>
        <strain evidence="4">SNU_AA5</strain>
        <tissue evidence="4">Soma without cirri and trophi</tissue>
    </source>
</reference>
<dbReference type="PANTHER" id="PTHR37984:SF5">
    <property type="entry name" value="PROTEIN NYNRIN-LIKE"/>
    <property type="match status" value="1"/>
</dbReference>
<keyword evidence="5" id="KW-1185">Reference proteome</keyword>
<proteinExistence type="predicted"/>
<dbReference type="PROSITE" id="PS50994">
    <property type="entry name" value="INTEGRASE"/>
    <property type="match status" value="1"/>
</dbReference>
<name>A0A6A4VLQ2_AMPAM</name>
<dbReference type="Pfam" id="PF17921">
    <property type="entry name" value="Integrase_H2C2"/>
    <property type="match status" value="1"/>
</dbReference>
<dbReference type="AlphaFoldDB" id="A0A6A4VLQ2"/>
<dbReference type="SUPFAM" id="SSF53098">
    <property type="entry name" value="Ribonuclease H-like"/>
    <property type="match status" value="2"/>
</dbReference>
<organism evidence="4 5">
    <name type="scientific">Amphibalanus amphitrite</name>
    <name type="common">Striped barnacle</name>
    <name type="synonym">Balanus amphitrite</name>
    <dbReference type="NCBI Taxonomy" id="1232801"/>
    <lineage>
        <taxon>Eukaryota</taxon>
        <taxon>Metazoa</taxon>
        <taxon>Ecdysozoa</taxon>
        <taxon>Arthropoda</taxon>
        <taxon>Crustacea</taxon>
        <taxon>Multicrustacea</taxon>
        <taxon>Cirripedia</taxon>
        <taxon>Thoracica</taxon>
        <taxon>Thoracicalcarea</taxon>
        <taxon>Balanomorpha</taxon>
        <taxon>Balanoidea</taxon>
        <taxon>Balanidae</taxon>
        <taxon>Amphibalaninae</taxon>
        <taxon>Amphibalanus</taxon>
    </lineage>
</organism>
<evidence type="ECO:0000259" key="3">
    <source>
        <dbReference type="PROSITE" id="PS50994"/>
    </source>
</evidence>
<dbReference type="GO" id="GO:0003964">
    <property type="term" value="F:RNA-directed DNA polymerase activity"/>
    <property type="evidence" value="ECO:0007669"/>
    <property type="project" value="UniProtKB-EC"/>
</dbReference>
<accession>A0A6A4VLQ2</accession>
<dbReference type="GO" id="GO:0003676">
    <property type="term" value="F:nucleic acid binding"/>
    <property type="evidence" value="ECO:0007669"/>
    <property type="project" value="InterPro"/>
</dbReference>
<dbReference type="EC" id="2.7.7.49" evidence="1"/>
<evidence type="ECO:0000313" key="5">
    <source>
        <dbReference type="Proteomes" id="UP000440578"/>
    </source>
</evidence>
<dbReference type="Proteomes" id="UP000440578">
    <property type="component" value="Unassembled WGS sequence"/>
</dbReference>
<gene>
    <name evidence="4" type="ORF">FJT64_001101</name>
</gene>
<evidence type="ECO:0000313" key="4">
    <source>
        <dbReference type="EMBL" id="KAF0291502.1"/>
    </source>
</evidence>
<dbReference type="InterPro" id="IPR012337">
    <property type="entry name" value="RNaseH-like_sf"/>
</dbReference>
<dbReference type="InterPro" id="IPR050951">
    <property type="entry name" value="Retrovirus_Pol_polyprotein"/>
</dbReference>